<name>A0A6P9AD33_THRPL</name>
<keyword evidence="6" id="KW-0378">Hydrolase</keyword>
<evidence type="ECO:0000256" key="3">
    <source>
        <dbReference type="ARBA" id="ARBA00006958"/>
    </source>
</evidence>
<dbReference type="GO" id="GO:0004518">
    <property type="term" value="F:nuclease activity"/>
    <property type="evidence" value="ECO:0007669"/>
    <property type="project" value="UniProtKB-KW"/>
</dbReference>
<sequence length="383" mass="44182">MDAYNEERERQIHLLKMRRRNLRDTSDPFNVTYETFTKSYRLSQDLVFSLIELIQPFIARRNSPLAVPLELKVLAVLSFYATGSYQRPTGCHFDCTIGQTTVSRFIDEITDALNEEEVLARLVRFPANDQEINNSIVRNRSLGGKIDNVLGYTDGSLFKIRKPSVENNRQAFIGRKNFACINAQITCDRRLYVMNVLARYPGATTDSFIFEDSALRRRMVEIYNGRRCHLLGDVGYVLEPWMIIPFAGPEEDTPERRFNKCHCGDRNAVERCIGVLKERFRFLHDDCVPHYDYVKVCKFVNCGVVLHNLCVLTNTPLYLDDLDEALLVNNNVNEERPEEFEEADDPEDPDPDVPIGRRNAAAVIALGHQVRREIVEELEARRQ</sequence>
<dbReference type="RefSeq" id="XP_034256143.1">
    <property type="nucleotide sequence ID" value="XM_034400252.1"/>
</dbReference>
<dbReference type="GeneID" id="117654083"/>
<evidence type="ECO:0000256" key="1">
    <source>
        <dbReference type="ARBA" id="ARBA00001968"/>
    </source>
</evidence>
<dbReference type="KEGG" id="tpal:117654083"/>
<accession>A0A6P9AD33</accession>
<dbReference type="GO" id="GO:0046872">
    <property type="term" value="F:metal ion binding"/>
    <property type="evidence" value="ECO:0007669"/>
    <property type="project" value="UniProtKB-KW"/>
</dbReference>
<organism evidence="11">
    <name type="scientific">Thrips palmi</name>
    <name type="common">Melon thrips</name>
    <dbReference type="NCBI Taxonomy" id="161013"/>
    <lineage>
        <taxon>Eukaryota</taxon>
        <taxon>Metazoa</taxon>
        <taxon>Ecdysozoa</taxon>
        <taxon>Arthropoda</taxon>
        <taxon>Hexapoda</taxon>
        <taxon>Insecta</taxon>
        <taxon>Pterygota</taxon>
        <taxon>Neoptera</taxon>
        <taxon>Paraneoptera</taxon>
        <taxon>Thysanoptera</taxon>
        <taxon>Terebrantia</taxon>
        <taxon>Thripoidea</taxon>
        <taxon>Thripidae</taxon>
        <taxon>Thrips</taxon>
    </lineage>
</organism>
<keyword evidence="10" id="KW-1185">Reference proteome</keyword>
<dbReference type="InterPro" id="IPR027806">
    <property type="entry name" value="HARBI1_dom"/>
</dbReference>
<reference evidence="11" key="1">
    <citation type="submission" date="2025-08" db="UniProtKB">
        <authorList>
            <consortium name="RefSeq"/>
        </authorList>
    </citation>
    <scope>IDENTIFICATION</scope>
    <source>
        <tissue evidence="11">Total insect</tissue>
    </source>
</reference>
<feature type="domain" description="DDE Tnp4" evidence="9">
    <location>
        <begin position="154"/>
        <end position="308"/>
    </location>
</feature>
<dbReference type="GO" id="GO:0005634">
    <property type="term" value="C:nucleus"/>
    <property type="evidence" value="ECO:0007669"/>
    <property type="project" value="UniProtKB-SubCell"/>
</dbReference>
<evidence type="ECO:0000256" key="4">
    <source>
        <dbReference type="ARBA" id="ARBA00022722"/>
    </source>
</evidence>
<dbReference type="InParanoid" id="A0A6P9AD33"/>
<gene>
    <name evidence="11" type="primary">LOC117654083</name>
</gene>
<comment type="cofactor">
    <cofactor evidence="1">
        <name>a divalent metal cation</name>
        <dbReference type="ChEBI" id="CHEBI:60240"/>
    </cofactor>
</comment>
<evidence type="ECO:0000256" key="2">
    <source>
        <dbReference type="ARBA" id="ARBA00004123"/>
    </source>
</evidence>
<dbReference type="Proteomes" id="UP000515158">
    <property type="component" value="Unplaced"/>
</dbReference>
<dbReference type="InterPro" id="IPR045249">
    <property type="entry name" value="HARBI1-like"/>
</dbReference>
<evidence type="ECO:0000256" key="5">
    <source>
        <dbReference type="ARBA" id="ARBA00022723"/>
    </source>
</evidence>
<evidence type="ECO:0000256" key="6">
    <source>
        <dbReference type="ARBA" id="ARBA00022801"/>
    </source>
</evidence>
<feature type="region of interest" description="Disordered" evidence="8">
    <location>
        <begin position="335"/>
        <end position="354"/>
    </location>
</feature>
<feature type="compositionally biased region" description="Acidic residues" evidence="8">
    <location>
        <begin position="336"/>
        <end position="351"/>
    </location>
</feature>
<evidence type="ECO:0000256" key="7">
    <source>
        <dbReference type="ARBA" id="ARBA00023242"/>
    </source>
</evidence>
<keyword evidence="7" id="KW-0539">Nucleus</keyword>
<dbReference type="PANTHER" id="PTHR22930">
    <property type="match status" value="1"/>
</dbReference>
<evidence type="ECO:0000313" key="10">
    <source>
        <dbReference type="Proteomes" id="UP000515158"/>
    </source>
</evidence>
<evidence type="ECO:0000256" key="8">
    <source>
        <dbReference type="SAM" id="MobiDB-lite"/>
    </source>
</evidence>
<evidence type="ECO:0000259" key="9">
    <source>
        <dbReference type="Pfam" id="PF13359"/>
    </source>
</evidence>
<protein>
    <submittedName>
        <fullName evidence="11">Nuclease HARBI1</fullName>
    </submittedName>
</protein>
<dbReference type="GO" id="GO:0016787">
    <property type="term" value="F:hydrolase activity"/>
    <property type="evidence" value="ECO:0007669"/>
    <property type="project" value="UniProtKB-KW"/>
</dbReference>
<dbReference type="PANTHER" id="PTHR22930:SF85">
    <property type="entry name" value="GH03217P-RELATED"/>
    <property type="match status" value="1"/>
</dbReference>
<dbReference type="Pfam" id="PF13359">
    <property type="entry name" value="DDE_Tnp_4"/>
    <property type="match status" value="1"/>
</dbReference>
<comment type="subcellular location">
    <subcellularLocation>
        <location evidence="2">Nucleus</location>
    </subcellularLocation>
</comment>
<keyword evidence="4" id="KW-0540">Nuclease</keyword>
<proteinExistence type="inferred from homology"/>
<keyword evidence="5" id="KW-0479">Metal-binding</keyword>
<evidence type="ECO:0000313" key="11">
    <source>
        <dbReference type="RefSeq" id="XP_034256143.1"/>
    </source>
</evidence>
<dbReference type="OrthoDB" id="7533242at2759"/>
<comment type="similarity">
    <text evidence="3">Belongs to the HARBI1 family.</text>
</comment>
<dbReference type="AlphaFoldDB" id="A0A6P9AD33"/>